<evidence type="ECO:0000256" key="3">
    <source>
        <dbReference type="ARBA" id="ARBA00022448"/>
    </source>
</evidence>
<comment type="caution">
    <text evidence="10">The sequence shown here is derived from an EMBL/GenBank/DDBJ whole genome shotgun (WGS) entry which is preliminary data.</text>
</comment>
<dbReference type="SUPFAM" id="SSF81338">
    <property type="entry name" value="Aquaporin-like"/>
    <property type="match status" value="1"/>
</dbReference>
<organism evidence="10 11">
    <name type="scientific">Trichostrongylus colubriformis</name>
    <name type="common">Black scour worm</name>
    <dbReference type="NCBI Taxonomy" id="6319"/>
    <lineage>
        <taxon>Eukaryota</taxon>
        <taxon>Metazoa</taxon>
        <taxon>Ecdysozoa</taxon>
        <taxon>Nematoda</taxon>
        <taxon>Chromadorea</taxon>
        <taxon>Rhabditida</taxon>
        <taxon>Rhabditina</taxon>
        <taxon>Rhabditomorpha</taxon>
        <taxon>Strongyloidea</taxon>
        <taxon>Trichostrongylidae</taxon>
        <taxon>Trichostrongylus</taxon>
    </lineage>
</organism>
<accession>A0AAN8IXF7</accession>
<dbReference type="InterPro" id="IPR023271">
    <property type="entry name" value="Aquaporin-like"/>
</dbReference>
<dbReference type="GO" id="GO:0016323">
    <property type="term" value="C:basolateral plasma membrane"/>
    <property type="evidence" value="ECO:0007669"/>
    <property type="project" value="TreeGrafter"/>
</dbReference>
<name>A0AAN8IXF7_TRICO</name>
<dbReference type="CDD" id="cd00333">
    <property type="entry name" value="MIP"/>
    <property type="match status" value="1"/>
</dbReference>
<evidence type="ECO:0000256" key="1">
    <source>
        <dbReference type="ARBA" id="ARBA00004141"/>
    </source>
</evidence>
<comment type="similarity">
    <text evidence="2 8">Belongs to the MIP/aquaporin (TC 1.A.8) family.</text>
</comment>
<dbReference type="GO" id="GO:0015250">
    <property type="term" value="F:water channel activity"/>
    <property type="evidence" value="ECO:0007669"/>
    <property type="project" value="TreeGrafter"/>
</dbReference>
<dbReference type="InterPro" id="IPR022357">
    <property type="entry name" value="MIP_CS"/>
</dbReference>
<reference evidence="10 11" key="1">
    <citation type="submission" date="2019-10" db="EMBL/GenBank/DDBJ databases">
        <title>Assembly and Annotation for the nematode Trichostrongylus colubriformis.</title>
        <authorList>
            <person name="Martin J."/>
        </authorList>
    </citation>
    <scope>NUCLEOTIDE SEQUENCE [LARGE SCALE GENOMIC DNA]</scope>
    <source>
        <strain evidence="10">G859</strain>
        <tissue evidence="10">Whole worm</tissue>
    </source>
</reference>
<keyword evidence="3 8" id="KW-0813">Transport</keyword>
<dbReference type="PROSITE" id="PS00221">
    <property type="entry name" value="MIP"/>
    <property type="match status" value="1"/>
</dbReference>
<keyword evidence="5 9" id="KW-1133">Transmembrane helix</keyword>
<keyword evidence="11" id="KW-1185">Reference proteome</keyword>
<comment type="function">
    <text evidence="7">Aquaglyceroporin that may modulate the water content and osmolytes during anhydrobiosis.</text>
</comment>
<sequence>MPCWHCAFFKAFSESHSDKHLSKKGKPSRPAIMAELLPEERLRKAIHIRNPTIRNALSEFFGTAMLLFIGLSIVMQFILSGEKLNTWIQVNIGWGLAIVFCVYACSKTSGGHFNPAVSFTMLTLGRLSLKDFLIYCLVQTIGAFFGAIGAFAIYYDQFVKFAGTYRTITGPKATAACFCSFPAAHVSNLTCFFDQVAGTGLLLFFVIVIIDRRNGIPAAAHPFLFGFVLVMIGTCMGMNLGYPINPARDLGPRLFAYFIYGSQVFTYHNYYFWIPIIAPFFGGALAAWSYHIFIGAHIPDQVQEYVLDEVKRPLQSANDA</sequence>
<evidence type="ECO:0000256" key="7">
    <source>
        <dbReference type="ARBA" id="ARBA00045280"/>
    </source>
</evidence>
<feature type="transmembrane region" description="Helical" evidence="9">
    <location>
        <begin position="132"/>
        <end position="155"/>
    </location>
</feature>
<evidence type="ECO:0000256" key="2">
    <source>
        <dbReference type="ARBA" id="ARBA00006175"/>
    </source>
</evidence>
<evidence type="ECO:0000256" key="4">
    <source>
        <dbReference type="ARBA" id="ARBA00022692"/>
    </source>
</evidence>
<dbReference type="PRINTS" id="PR00783">
    <property type="entry name" value="MINTRINSICP"/>
</dbReference>
<feature type="transmembrane region" description="Helical" evidence="9">
    <location>
        <begin position="86"/>
        <end position="105"/>
    </location>
</feature>
<dbReference type="AlphaFoldDB" id="A0AAN8IXF7"/>
<dbReference type="PANTHER" id="PTHR43829:SF5">
    <property type="entry name" value="AQUAPORIN-9"/>
    <property type="match status" value="1"/>
</dbReference>
<keyword evidence="4 8" id="KW-0812">Transmembrane</keyword>
<evidence type="ECO:0000256" key="8">
    <source>
        <dbReference type="RuleBase" id="RU000477"/>
    </source>
</evidence>
<proteinExistence type="inferred from homology"/>
<dbReference type="Pfam" id="PF00230">
    <property type="entry name" value="MIP"/>
    <property type="match status" value="1"/>
</dbReference>
<evidence type="ECO:0000313" key="10">
    <source>
        <dbReference type="EMBL" id="KAK5968179.1"/>
    </source>
</evidence>
<feature type="transmembrane region" description="Helical" evidence="9">
    <location>
        <begin position="270"/>
        <end position="293"/>
    </location>
</feature>
<feature type="transmembrane region" description="Helical" evidence="9">
    <location>
        <begin position="60"/>
        <end position="80"/>
    </location>
</feature>
<dbReference type="Gene3D" id="1.20.1080.10">
    <property type="entry name" value="Glycerol uptake facilitator protein"/>
    <property type="match status" value="1"/>
</dbReference>
<protein>
    <submittedName>
        <fullName evidence="10">GlpF Glycerol uptake facilitator permease</fullName>
    </submittedName>
</protein>
<evidence type="ECO:0000256" key="6">
    <source>
        <dbReference type="ARBA" id="ARBA00023136"/>
    </source>
</evidence>
<gene>
    <name evidence="10" type="ORF">GCK32_008177</name>
</gene>
<comment type="subcellular location">
    <subcellularLocation>
        <location evidence="1">Membrane</location>
        <topology evidence="1">Multi-pass membrane protein</topology>
    </subcellularLocation>
</comment>
<dbReference type="PANTHER" id="PTHR43829">
    <property type="entry name" value="AQUAPORIN OR AQUAGLYCEROPORIN RELATED"/>
    <property type="match status" value="1"/>
</dbReference>
<dbReference type="InterPro" id="IPR000425">
    <property type="entry name" value="MIP"/>
</dbReference>
<evidence type="ECO:0000256" key="9">
    <source>
        <dbReference type="SAM" id="Phobius"/>
    </source>
</evidence>
<dbReference type="EMBL" id="WIXE01021666">
    <property type="protein sequence ID" value="KAK5968179.1"/>
    <property type="molecule type" value="Genomic_DNA"/>
</dbReference>
<evidence type="ECO:0000313" key="11">
    <source>
        <dbReference type="Proteomes" id="UP001331761"/>
    </source>
</evidence>
<dbReference type="GO" id="GO:0015254">
    <property type="term" value="F:glycerol channel activity"/>
    <property type="evidence" value="ECO:0007669"/>
    <property type="project" value="TreeGrafter"/>
</dbReference>
<dbReference type="FunFam" id="1.20.1080.10:FF:000035">
    <property type="entry name" value="AQuaPorin or aquaglyceroporin related"/>
    <property type="match status" value="1"/>
</dbReference>
<dbReference type="Proteomes" id="UP001331761">
    <property type="component" value="Unassembled WGS sequence"/>
</dbReference>
<feature type="transmembrane region" description="Helical" evidence="9">
    <location>
        <begin position="222"/>
        <end position="244"/>
    </location>
</feature>
<dbReference type="InterPro" id="IPR050363">
    <property type="entry name" value="MIP/Aquaporin"/>
</dbReference>
<keyword evidence="6 9" id="KW-0472">Membrane</keyword>
<evidence type="ECO:0000256" key="5">
    <source>
        <dbReference type="ARBA" id="ARBA00022989"/>
    </source>
</evidence>
<feature type="transmembrane region" description="Helical" evidence="9">
    <location>
        <begin position="192"/>
        <end position="210"/>
    </location>
</feature>